<sequence length="133" mass="15252">MIEKSKVIDMLRFIADSQAPGMGLGMFAQKPEAVVITCISVVKRDSAGNHLGFLLLLTEEVAQPCHLLRIFLKFVEIHLSRCGSRDFGHLCHYKMYIVDGMITDQHLHLRIFFRDNQYPPVYVQVYTPTQNID</sequence>
<gene>
    <name evidence="1" type="ORF">SDC9_117420</name>
</gene>
<evidence type="ECO:0000313" key="1">
    <source>
        <dbReference type="EMBL" id="MPM70465.1"/>
    </source>
</evidence>
<reference evidence="1" key="1">
    <citation type="submission" date="2019-08" db="EMBL/GenBank/DDBJ databases">
        <authorList>
            <person name="Kucharzyk K."/>
            <person name="Murdoch R.W."/>
            <person name="Higgins S."/>
            <person name="Loffler F."/>
        </authorList>
    </citation>
    <scope>NUCLEOTIDE SEQUENCE</scope>
</reference>
<protein>
    <submittedName>
        <fullName evidence="1">Uncharacterized protein</fullName>
    </submittedName>
</protein>
<dbReference type="EMBL" id="VSSQ01023493">
    <property type="protein sequence ID" value="MPM70465.1"/>
    <property type="molecule type" value="Genomic_DNA"/>
</dbReference>
<accession>A0A645BYY7</accession>
<name>A0A645BYY7_9ZZZZ</name>
<proteinExistence type="predicted"/>
<organism evidence="1">
    <name type="scientific">bioreactor metagenome</name>
    <dbReference type="NCBI Taxonomy" id="1076179"/>
    <lineage>
        <taxon>unclassified sequences</taxon>
        <taxon>metagenomes</taxon>
        <taxon>ecological metagenomes</taxon>
    </lineage>
</organism>
<comment type="caution">
    <text evidence="1">The sequence shown here is derived from an EMBL/GenBank/DDBJ whole genome shotgun (WGS) entry which is preliminary data.</text>
</comment>
<dbReference type="AlphaFoldDB" id="A0A645BYY7"/>